<dbReference type="PROSITE" id="PS51918">
    <property type="entry name" value="RADICAL_SAM"/>
    <property type="match status" value="1"/>
</dbReference>
<keyword evidence="1" id="KW-0004">4Fe-4S</keyword>
<evidence type="ECO:0000256" key="2">
    <source>
        <dbReference type="ARBA" id="ARBA00022691"/>
    </source>
</evidence>
<dbReference type="AlphaFoldDB" id="A0A1G1Y246"/>
<feature type="binding site" evidence="6">
    <location>
        <position position="82"/>
    </location>
    <ligand>
        <name>[4Fe-4S] cluster</name>
        <dbReference type="ChEBI" id="CHEBI:49883"/>
        <note>4Fe-4S-S-AdoMet</note>
    </ligand>
</feature>
<evidence type="ECO:0000313" key="9">
    <source>
        <dbReference type="Proteomes" id="UP000176241"/>
    </source>
</evidence>
<evidence type="ECO:0000259" key="7">
    <source>
        <dbReference type="PROSITE" id="PS51918"/>
    </source>
</evidence>
<dbReference type="Pfam" id="PF04055">
    <property type="entry name" value="Radical_SAM"/>
    <property type="match status" value="1"/>
</dbReference>
<evidence type="ECO:0000256" key="1">
    <source>
        <dbReference type="ARBA" id="ARBA00022485"/>
    </source>
</evidence>
<feature type="binding site" evidence="6">
    <location>
        <position position="89"/>
    </location>
    <ligand>
        <name>[4Fe-4S] cluster</name>
        <dbReference type="ChEBI" id="CHEBI:49883"/>
        <note>4Fe-4S-S-AdoMet</note>
    </ligand>
</feature>
<sequence length="340" mass="38355">MKEVLFYQKSSGKKVKCHLCHQFCQIGDGKRGLCGVRENQDGILYSLVYGKVIAANVDPIEKKPFFHFLPGSKAYSIATVGCNFRCAHCQNADISQASKEGLFFEQDMIPGQMMTSHEIVSQARKFGCQSISYTYTEPTIFFEFAFDCMKLAKENGLKNNWVSNGYTGTAALEMAKPYLDAANIDLKFFTDKNYKKICGAKLQPVLDNLIWYKKNNIWLEVTTLIIPTLNDSDEELSAIAKFIFDKLGAETPWHISAFFPTYKLIEAPPTPTETIRRAWQIGRDVGLHYVYGGNVIDGQMESTYCPKCGEAVIERVGYSVKRLDKDGKCQKCRRGLNIVI</sequence>
<dbReference type="InterPro" id="IPR016431">
    <property type="entry name" value="Pyrv-formate_lyase-activ_prd"/>
</dbReference>
<comment type="cofactor">
    <cofactor evidence="6">
        <name>[4Fe-4S] cluster</name>
        <dbReference type="ChEBI" id="CHEBI:49883"/>
    </cofactor>
    <text evidence="6">Binds 1 [4Fe-4S] cluster. The cluster is coordinated with 3 cysteines and an exchangeable S-adenosyl-L-methionine.</text>
</comment>
<evidence type="ECO:0000256" key="3">
    <source>
        <dbReference type="ARBA" id="ARBA00022723"/>
    </source>
</evidence>
<dbReference type="GO" id="GO:0051539">
    <property type="term" value="F:4 iron, 4 sulfur cluster binding"/>
    <property type="evidence" value="ECO:0007669"/>
    <property type="project" value="UniProtKB-KW"/>
</dbReference>
<feature type="binding site" evidence="6">
    <location>
        <position position="86"/>
    </location>
    <ligand>
        <name>[4Fe-4S] cluster</name>
        <dbReference type="ChEBI" id="CHEBI:49883"/>
        <note>4Fe-4S-S-AdoMet</note>
    </ligand>
</feature>
<keyword evidence="2 6" id="KW-0949">S-adenosyl-L-methionine</keyword>
<dbReference type="PANTHER" id="PTHR30352:SF5">
    <property type="entry name" value="PYRUVATE FORMATE-LYASE 1-ACTIVATING ENZYME"/>
    <property type="match status" value="1"/>
</dbReference>
<dbReference type="NCBIfam" id="TIGR04337">
    <property type="entry name" value="AmmeMemoSam_rS"/>
    <property type="match status" value="1"/>
</dbReference>
<evidence type="ECO:0000256" key="4">
    <source>
        <dbReference type="ARBA" id="ARBA00023004"/>
    </source>
</evidence>
<dbReference type="InterPro" id="IPR034457">
    <property type="entry name" value="Organic_radical-activating"/>
</dbReference>
<dbReference type="SFLD" id="SFLDS00029">
    <property type="entry name" value="Radical_SAM"/>
    <property type="match status" value="1"/>
</dbReference>
<comment type="caution">
    <text evidence="8">The sequence shown here is derived from an EMBL/GenBank/DDBJ whole genome shotgun (WGS) entry which is preliminary data.</text>
</comment>
<evidence type="ECO:0000256" key="6">
    <source>
        <dbReference type="PIRSR" id="PIRSR004869-50"/>
    </source>
</evidence>
<evidence type="ECO:0000313" key="8">
    <source>
        <dbReference type="EMBL" id="OGY45860.1"/>
    </source>
</evidence>
<dbReference type="InterPro" id="IPR013785">
    <property type="entry name" value="Aldolase_TIM"/>
</dbReference>
<dbReference type="STRING" id="1797533.A2731_01930"/>
<name>A0A1G1Y246_9BACT</name>
<gene>
    <name evidence="8" type="ORF">A2731_01930</name>
</gene>
<dbReference type="SUPFAM" id="SSF102114">
    <property type="entry name" value="Radical SAM enzymes"/>
    <property type="match status" value="1"/>
</dbReference>
<dbReference type="GO" id="GO:0046872">
    <property type="term" value="F:metal ion binding"/>
    <property type="evidence" value="ECO:0007669"/>
    <property type="project" value="UniProtKB-KW"/>
</dbReference>
<dbReference type="PIRSF" id="PIRSF004869">
    <property type="entry name" value="PflX_prd"/>
    <property type="match status" value="1"/>
</dbReference>
<proteinExistence type="predicted"/>
<evidence type="ECO:0000256" key="5">
    <source>
        <dbReference type="ARBA" id="ARBA00023014"/>
    </source>
</evidence>
<keyword evidence="3 6" id="KW-0479">Metal-binding</keyword>
<dbReference type="Proteomes" id="UP000176241">
    <property type="component" value="Unassembled WGS sequence"/>
</dbReference>
<dbReference type="InterPro" id="IPR027596">
    <property type="entry name" value="AmmeMemoSam_rS"/>
</dbReference>
<organism evidence="8 9">
    <name type="scientific">Candidatus Buchananbacteria bacterium RIFCSPHIGHO2_01_FULL_39_8</name>
    <dbReference type="NCBI Taxonomy" id="1797533"/>
    <lineage>
        <taxon>Bacteria</taxon>
        <taxon>Candidatus Buchananiibacteriota</taxon>
    </lineage>
</organism>
<feature type="domain" description="Radical SAM core" evidence="7">
    <location>
        <begin position="68"/>
        <end position="294"/>
    </location>
</feature>
<dbReference type="Gene3D" id="3.20.20.70">
    <property type="entry name" value="Aldolase class I"/>
    <property type="match status" value="1"/>
</dbReference>
<dbReference type="SFLD" id="SFLDG01101">
    <property type="entry name" value="Uncharacterised_Radical_SAM_Su"/>
    <property type="match status" value="1"/>
</dbReference>
<reference evidence="8 9" key="1">
    <citation type="journal article" date="2016" name="Nat. Commun.">
        <title>Thousands of microbial genomes shed light on interconnected biogeochemical processes in an aquifer system.</title>
        <authorList>
            <person name="Anantharaman K."/>
            <person name="Brown C.T."/>
            <person name="Hug L.A."/>
            <person name="Sharon I."/>
            <person name="Castelle C.J."/>
            <person name="Probst A.J."/>
            <person name="Thomas B.C."/>
            <person name="Singh A."/>
            <person name="Wilkins M.J."/>
            <person name="Karaoz U."/>
            <person name="Brodie E.L."/>
            <person name="Williams K.H."/>
            <person name="Hubbard S.S."/>
            <person name="Banfield J.F."/>
        </authorList>
    </citation>
    <scope>NUCLEOTIDE SEQUENCE [LARGE SCALE GENOMIC DNA]</scope>
</reference>
<dbReference type="InterPro" id="IPR007197">
    <property type="entry name" value="rSAM"/>
</dbReference>
<keyword evidence="5 6" id="KW-0411">Iron-sulfur</keyword>
<dbReference type="CDD" id="cd01335">
    <property type="entry name" value="Radical_SAM"/>
    <property type="match status" value="1"/>
</dbReference>
<accession>A0A1G1Y246</accession>
<dbReference type="PANTHER" id="PTHR30352">
    <property type="entry name" value="PYRUVATE FORMATE-LYASE-ACTIVATING ENZYME"/>
    <property type="match status" value="1"/>
</dbReference>
<keyword evidence="4 6" id="KW-0408">Iron</keyword>
<protein>
    <submittedName>
        <fullName evidence="8">AmmeMemoRadiSam system radical SAM enzyme</fullName>
    </submittedName>
</protein>
<dbReference type="InterPro" id="IPR058240">
    <property type="entry name" value="rSAM_sf"/>
</dbReference>
<dbReference type="GO" id="GO:0003824">
    <property type="term" value="F:catalytic activity"/>
    <property type="evidence" value="ECO:0007669"/>
    <property type="project" value="InterPro"/>
</dbReference>
<dbReference type="EMBL" id="MHIC01000008">
    <property type="protein sequence ID" value="OGY45860.1"/>
    <property type="molecule type" value="Genomic_DNA"/>
</dbReference>